<reference evidence="5 6" key="1">
    <citation type="submission" date="2016-10" db="EMBL/GenBank/DDBJ databases">
        <authorList>
            <person name="de Groot N.N."/>
        </authorList>
    </citation>
    <scope>NUCLEOTIDE SEQUENCE [LARGE SCALE GENOMIC DNA]</scope>
    <source>
        <strain evidence="5 6">DSM 18684</strain>
    </source>
</reference>
<dbReference type="OrthoDB" id="9815205at2"/>
<dbReference type="PANTHER" id="PTHR42852:SF13">
    <property type="entry name" value="PROTEIN DIPZ"/>
    <property type="match status" value="1"/>
</dbReference>
<proteinExistence type="predicted"/>
<evidence type="ECO:0000256" key="2">
    <source>
        <dbReference type="ARBA" id="ARBA00022748"/>
    </source>
</evidence>
<dbReference type="InterPro" id="IPR013766">
    <property type="entry name" value="Thioredoxin_domain"/>
</dbReference>
<dbReference type="GO" id="GO:0017004">
    <property type="term" value="P:cytochrome complex assembly"/>
    <property type="evidence" value="ECO:0007669"/>
    <property type="project" value="UniProtKB-KW"/>
</dbReference>
<dbReference type="AlphaFoldDB" id="A0A1I2X9V0"/>
<dbReference type="CDD" id="cd02966">
    <property type="entry name" value="TlpA_like_family"/>
    <property type="match status" value="1"/>
</dbReference>
<keyword evidence="3" id="KW-0676">Redox-active center</keyword>
<dbReference type="InterPro" id="IPR013740">
    <property type="entry name" value="Redoxin"/>
</dbReference>
<keyword evidence="2" id="KW-0201">Cytochrome c-type biogenesis</keyword>
<accession>A0A1I2X9V0</accession>
<dbReference type="STRING" id="414048.SAMN04489864_10592"/>
<dbReference type="Gene3D" id="3.40.30.10">
    <property type="entry name" value="Glutaredoxin"/>
    <property type="match status" value="1"/>
</dbReference>
<dbReference type="EMBL" id="FOPP01000005">
    <property type="protein sequence ID" value="SFH10310.1"/>
    <property type="molecule type" value="Genomic_DNA"/>
</dbReference>
<dbReference type="InterPro" id="IPR050553">
    <property type="entry name" value="Thioredoxin_ResA/DsbE_sf"/>
</dbReference>
<dbReference type="GO" id="GO:0016853">
    <property type="term" value="F:isomerase activity"/>
    <property type="evidence" value="ECO:0007669"/>
    <property type="project" value="UniProtKB-KW"/>
</dbReference>
<dbReference type="RefSeq" id="WP_090993509.1">
    <property type="nucleotide sequence ID" value="NZ_FOPP01000005.1"/>
</dbReference>
<dbReference type="Pfam" id="PF08534">
    <property type="entry name" value="Redoxin"/>
    <property type="match status" value="1"/>
</dbReference>
<keyword evidence="5" id="KW-0413">Isomerase</keyword>
<gene>
    <name evidence="5" type="ORF">SAMN04489864_10592</name>
</gene>
<evidence type="ECO:0000259" key="4">
    <source>
        <dbReference type="PROSITE" id="PS51352"/>
    </source>
</evidence>
<keyword evidence="6" id="KW-1185">Reference proteome</keyword>
<evidence type="ECO:0000313" key="6">
    <source>
        <dbReference type="Proteomes" id="UP000199666"/>
    </source>
</evidence>
<dbReference type="InterPro" id="IPR036249">
    <property type="entry name" value="Thioredoxin-like_sf"/>
</dbReference>
<organism evidence="5 6">
    <name type="scientific">Pedobacter insulae</name>
    <dbReference type="NCBI Taxonomy" id="414048"/>
    <lineage>
        <taxon>Bacteria</taxon>
        <taxon>Pseudomonadati</taxon>
        <taxon>Bacteroidota</taxon>
        <taxon>Sphingobacteriia</taxon>
        <taxon>Sphingobacteriales</taxon>
        <taxon>Sphingobacteriaceae</taxon>
        <taxon>Pedobacter</taxon>
    </lineage>
</organism>
<evidence type="ECO:0000256" key="1">
    <source>
        <dbReference type="ARBA" id="ARBA00004196"/>
    </source>
</evidence>
<dbReference type="InterPro" id="IPR017937">
    <property type="entry name" value="Thioredoxin_CS"/>
</dbReference>
<dbReference type="GO" id="GO:0030313">
    <property type="term" value="C:cell envelope"/>
    <property type="evidence" value="ECO:0007669"/>
    <property type="project" value="UniProtKB-SubCell"/>
</dbReference>
<evidence type="ECO:0000313" key="5">
    <source>
        <dbReference type="EMBL" id="SFH10310.1"/>
    </source>
</evidence>
<protein>
    <submittedName>
        <fullName evidence="5">Thiol-disulfide isomerase or thioredoxin</fullName>
    </submittedName>
</protein>
<dbReference type="PROSITE" id="PS00194">
    <property type="entry name" value="THIOREDOXIN_1"/>
    <property type="match status" value="1"/>
</dbReference>
<feature type="domain" description="Thioredoxin" evidence="4">
    <location>
        <begin position="52"/>
        <end position="192"/>
    </location>
</feature>
<dbReference type="PROSITE" id="PS51352">
    <property type="entry name" value="THIOREDOXIN_2"/>
    <property type="match status" value="1"/>
</dbReference>
<dbReference type="GO" id="GO:0016491">
    <property type="term" value="F:oxidoreductase activity"/>
    <property type="evidence" value="ECO:0007669"/>
    <property type="project" value="InterPro"/>
</dbReference>
<name>A0A1I2X9V0_9SPHI</name>
<evidence type="ECO:0000256" key="3">
    <source>
        <dbReference type="ARBA" id="ARBA00023284"/>
    </source>
</evidence>
<dbReference type="Proteomes" id="UP000199666">
    <property type="component" value="Unassembled WGS sequence"/>
</dbReference>
<comment type="subcellular location">
    <subcellularLocation>
        <location evidence="1">Cell envelope</location>
    </subcellularLocation>
</comment>
<dbReference type="PANTHER" id="PTHR42852">
    <property type="entry name" value="THIOL:DISULFIDE INTERCHANGE PROTEIN DSBE"/>
    <property type="match status" value="1"/>
</dbReference>
<sequence length="195" mass="21674">MKKSVFTKKNIVNALFIGLFLTILFVPSAKALVMRGLMEIGLFKPSISEQKNTLPVDLSSIKFKDATNKVVSLGDLKGKVVFLNFWATWCPPCLAEMPAIHKLYQKFAADKEVVFLLVDADGNLKKAQAYLDRKNYSFPLFNVASEIPDVIFNGSLPTTIVFDKKGRIAYNGVGAANYASPKFISFIKELKALKE</sequence>
<dbReference type="SUPFAM" id="SSF52833">
    <property type="entry name" value="Thioredoxin-like"/>
    <property type="match status" value="1"/>
</dbReference>